<feature type="compositionally biased region" description="Basic and acidic residues" evidence="1">
    <location>
        <begin position="657"/>
        <end position="675"/>
    </location>
</feature>
<feature type="compositionally biased region" description="Basic and acidic residues" evidence="1">
    <location>
        <begin position="609"/>
        <end position="619"/>
    </location>
</feature>
<feature type="region of interest" description="Disordered" evidence="1">
    <location>
        <begin position="1"/>
        <end position="43"/>
    </location>
</feature>
<dbReference type="Proteomes" id="UP000245956">
    <property type="component" value="Unassembled WGS sequence"/>
</dbReference>
<feature type="compositionally biased region" description="Basic and acidic residues" evidence="1">
    <location>
        <begin position="1"/>
        <end position="32"/>
    </location>
</feature>
<dbReference type="Gene3D" id="2.30.30.140">
    <property type="match status" value="1"/>
</dbReference>
<feature type="domain" description="Tudor" evidence="2">
    <location>
        <begin position="493"/>
        <end position="555"/>
    </location>
</feature>
<evidence type="ECO:0000313" key="3">
    <source>
        <dbReference type="EMBL" id="PWI76328.1"/>
    </source>
</evidence>
<feature type="compositionally biased region" description="Basic and acidic residues" evidence="1">
    <location>
        <begin position="589"/>
        <end position="599"/>
    </location>
</feature>
<feature type="compositionally biased region" description="Low complexity" evidence="1">
    <location>
        <begin position="558"/>
        <end position="579"/>
    </location>
</feature>
<evidence type="ECO:0000256" key="1">
    <source>
        <dbReference type="SAM" id="MobiDB-lite"/>
    </source>
</evidence>
<sequence>MSRDETWYERKPIGPKETGREEMMRGHMKENSEGGTTAARGQEVDGGLQRGGLVDALDARSGSWRVELSSEWVVALAAACDDACGGWLELLGQGGCWDKRALVDYRCPVSLFVGYPTPPSTPRKGAGGGGAPSLLPMLAMRARPAEGGTSGSPPLEPAWNSGFAGRAAVLRTVRIASHDDGQTFARCFEDTCLGCAVCPDEADYGRYDWSQPGINAGHQRRCHTLFVFDFGDDQSHGPLLREQAVVGGMLTLSIKTIATQLRPEYNPLLSCHEEHLRSPIELYQPCSADQLSHVLSTWHSPRHQAQSRITQLSARDALLQLPPLPPNAPTHSQTRRRCPACLAPSSHRVTRCPIHALRSVPICIRTLYRSLAPLVAMSSVAEIEVEKKAYQEQVKNPEYARTYEADALLQLDIVRGQLRDDADNAELKALEGELNDVIALLNESIAELHPAKPKSPEPAAVAEPPKTEKWSRENHPAFKKAAPVAEEKEDAPVNYQVNDNVLAKWVSGDRAFYPAKITSITGSSTAPIYIVKFKSYDTTETLRSKDLRPISNKRKADGPPASAASSAAVSPAPGLVSSADATMYPQANKDNKDEGEAAKPPKPKKIKAKKELEASKNKWQEFNAKSKFGKTKKKESMFRTPDGIHGRVGFTGSGQAMRKDQARIRPHYDETQEVD</sequence>
<dbReference type="CDD" id="cd20446">
    <property type="entry name" value="Tudor_SpSPF30-like"/>
    <property type="match status" value="1"/>
</dbReference>
<comment type="caution">
    <text evidence="3">The sequence shown here is derived from an EMBL/GenBank/DDBJ whole genome shotgun (WGS) entry which is preliminary data.</text>
</comment>
<dbReference type="InterPro" id="IPR041297">
    <property type="entry name" value="Crb2_Tudor"/>
</dbReference>
<evidence type="ECO:0000313" key="4">
    <source>
        <dbReference type="Proteomes" id="UP000245956"/>
    </source>
</evidence>
<evidence type="ECO:0000259" key="2">
    <source>
        <dbReference type="SMART" id="SM00333"/>
    </source>
</evidence>
<feature type="compositionally biased region" description="Basic and acidic residues" evidence="1">
    <location>
        <begin position="465"/>
        <end position="476"/>
    </location>
</feature>
<name>A0A2U3EP82_PURLI</name>
<feature type="compositionally biased region" description="Basic and acidic residues" evidence="1">
    <location>
        <begin position="634"/>
        <end position="645"/>
    </location>
</feature>
<reference evidence="3 4" key="1">
    <citation type="journal article" date="2016" name="Front. Microbiol.">
        <title>Genome and transcriptome sequences reveal the specific parasitism of the nematophagous Purpureocillium lilacinum 36-1.</title>
        <authorList>
            <person name="Xie J."/>
            <person name="Li S."/>
            <person name="Mo C."/>
            <person name="Xiao X."/>
            <person name="Peng D."/>
            <person name="Wang G."/>
            <person name="Xiao Y."/>
        </authorList>
    </citation>
    <scope>NUCLEOTIDE SEQUENCE [LARGE SCALE GENOMIC DNA]</scope>
    <source>
        <strain evidence="3 4">36-1</strain>
    </source>
</reference>
<dbReference type="EMBL" id="LCWV01000001">
    <property type="protein sequence ID" value="PWI76328.1"/>
    <property type="molecule type" value="Genomic_DNA"/>
</dbReference>
<protein>
    <recommendedName>
        <fullName evidence="2">Tudor domain-containing protein</fullName>
    </recommendedName>
</protein>
<gene>
    <name evidence="3" type="ORF">PCL_03522</name>
</gene>
<accession>A0A2U3EP82</accession>
<organism evidence="3 4">
    <name type="scientific">Purpureocillium lilacinum</name>
    <name type="common">Paecilomyces lilacinus</name>
    <dbReference type="NCBI Taxonomy" id="33203"/>
    <lineage>
        <taxon>Eukaryota</taxon>
        <taxon>Fungi</taxon>
        <taxon>Dikarya</taxon>
        <taxon>Ascomycota</taxon>
        <taxon>Pezizomycotina</taxon>
        <taxon>Sordariomycetes</taxon>
        <taxon>Hypocreomycetidae</taxon>
        <taxon>Hypocreales</taxon>
        <taxon>Ophiocordycipitaceae</taxon>
        <taxon>Purpureocillium</taxon>
    </lineage>
</organism>
<proteinExistence type="predicted"/>
<dbReference type="AlphaFoldDB" id="A0A2U3EP82"/>
<dbReference type="SMART" id="SM00333">
    <property type="entry name" value="TUDOR"/>
    <property type="match status" value="1"/>
</dbReference>
<dbReference type="InterPro" id="IPR002999">
    <property type="entry name" value="Tudor"/>
</dbReference>
<feature type="region of interest" description="Disordered" evidence="1">
    <location>
        <begin position="450"/>
        <end position="486"/>
    </location>
</feature>
<dbReference type="Pfam" id="PF18115">
    <property type="entry name" value="Tudor_3"/>
    <property type="match status" value="1"/>
</dbReference>
<dbReference type="SUPFAM" id="SSF63748">
    <property type="entry name" value="Tudor/PWWP/MBT"/>
    <property type="match status" value="1"/>
</dbReference>
<feature type="region of interest" description="Disordered" evidence="1">
    <location>
        <begin position="545"/>
        <end position="675"/>
    </location>
</feature>